<sequence>MVNLLINSFGLSKQSSIATTSQFLHLKTDEKPLSVPTFLKNNGFEATHIHDIIVADAENTLKPKLKLLQDLGLSKSELGAFTSANPSILTYSLNKTLLPRILFLKSYLGTDENVLRFVRCCSSVLVSNRLLPNIRYLESHGIGGLKLKALLLQRPHMFNRKLSRLKEITEKVKELGFESHFKMYSHAVGFMSAMSKETWQRKFEFFKTFGWSVEDICAAFQTMPLIFSLSEEKLQKTMDYSVDELKYDEKYLCFHPHIFIYSLERRLIPRINLLKVLWSRELLKKDANLSTVSVLSEKVFLEKYVLSFREVAESLLKFCKGNKENPRIGTESADLKKAS</sequence>
<dbReference type="PANTHER" id="PTHR13068:SF236">
    <property type="entry name" value="OS02G0749800 PROTEIN"/>
    <property type="match status" value="1"/>
</dbReference>
<dbReference type="Gramene" id="ERM94092">
    <property type="protein sequence ID" value="ERM94092"/>
    <property type="gene ID" value="AMTR_s00010p00114980"/>
</dbReference>
<evidence type="ECO:0000313" key="5">
    <source>
        <dbReference type="Proteomes" id="UP000017836"/>
    </source>
</evidence>
<dbReference type="AlphaFoldDB" id="W1NE76"/>
<keyword evidence="2" id="KW-0804">Transcription</keyword>
<keyword evidence="2" id="KW-0805">Transcription regulation</keyword>
<evidence type="ECO:0000256" key="1">
    <source>
        <dbReference type="ARBA" id="ARBA00007692"/>
    </source>
</evidence>
<dbReference type="SMART" id="SM00733">
    <property type="entry name" value="Mterf"/>
    <property type="match status" value="7"/>
</dbReference>
<name>W1NE76_AMBTC</name>
<organism evidence="4 5">
    <name type="scientific">Amborella trichopoda</name>
    <dbReference type="NCBI Taxonomy" id="13333"/>
    <lineage>
        <taxon>Eukaryota</taxon>
        <taxon>Viridiplantae</taxon>
        <taxon>Streptophyta</taxon>
        <taxon>Embryophyta</taxon>
        <taxon>Tracheophyta</taxon>
        <taxon>Spermatophyta</taxon>
        <taxon>Magnoliopsida</taxon>
        <taxon>Amborellales</taxon>
        <taxon>Amborellaceae</taxon>
        <taxon>Amborella</taxon>
    </lineage>
</organism>
<dbReference type="GO" id="GO:0003676">
    <property type="term" value="F:nucleic acid binding"/>
    <property type="evidence" value="ECO:0007669"/>
    <property type="project" value="InterPro"/>
</dbReference>
<protein>
    <submittedName>
        <fullName evidence="4">Uncharacterized protein</fullName>
    </submittedName>
</protein>
<evidence type="ECO:0000256" key="2">
    <source>
        <dbReference type="ARBA" id="ARBA00022472"/>
    </source>
</evidence>
<comment type="similarity">
    <text evidence="1">Belongs to the mTERF family.</text>
</comment>
<dbReference type="OMA" id="VIREPWI"/>
<proteinExistence type="inferred from homology"/>
<reference evidence="5" key="1">
    <citation type="journal article" date="2013" name="Science">
        <title>The Amborella genome and the evolution of flowering plants.</title>
        <authorList>
            <consortium name="Amborella Genome Project"/>
        </authorList>
    </citation>
    <scope>NUCLEOTIDE SEQUENCE [LARGE SCALE GENOMIC DNA]</scope>
</reference>
<dbReference type="InterPro" id="IPR003690">
    <property type="entry name" value="MTERF"/>
</dbReference>
<dbReference type="FunFam" id="1.25.70.10:FF:000001">
    <property type="entry name" value="Mitochondrial transcription termination factor-like"/>
    <property type="match status" value="1"/>
</dbReference>
<dbReference type="GO" id="GO:0006353">
    <property type="term" value="P:DNA-templated transcription termination"/>
    <property type="evidence" value="ECO:0007669"/>
    <property type="project" value="UniProtKB-KW"/>
</dbReference>
<keyword evidence="5" id="KW-1185">Reference proteome</keyword>
<dbReference type="OrthoDB" id="637682at2759"/>
<keyword evidence="3" id="KW-0809">Transit peptide</keyword>
<keyword evidence="2" id="KW-0806">Transcription termination</keyword>
<dbReference type="HOGENOM" id="CLU_034145_1_3_1"/>
<dbReference type="EMBL" id="KI397513">
    <property type="protein sequence ID" value="ERM94092.1"/>
    <property type="molecule type" value="Genomic_DNA"/>
</dbReference>
<dbReference type="Proteomes" id="UP000017836">
    <property type="component" value="Unassembled WGS sequence"/>
</dbReference>
<dbReference type="InterPro" id="IPR038538">
    <property type="entry name" value="MTERF_sf"/>
</dbReference>
<dbReference type="Pfam" id="PF02536">
    <property type="entry name" value="mTERF"/>
    <property type="match status" value="1"/>
</dbReference>
<dbReference type="PANTHER" id="PTHR13068">
    <property type="entry name" value="CGI-12 PROTEIN-RELATED"/>
    <property type="match status" value="1"/>
</dbReference>
<dbReference type="eggNOG" id="KOG1267">
    <property type="taxonomic scope" value="Eukaryota"/>
</dbReference>
<evidence type="ECO:0000313" key="4">
    <source>
        <dbReference type="EMBL" id="ERM94092.1"/>
    </source>
</evidence>
<accession>W1NE76</accession>
<dbReference type="GO" id="GO:0009658">
    <property type="term" value="P:chloroplast organization"/>
    <property type="evidence" value="ECO:0000318"/>
    <property type="project" value="GO_Central"/>
</dbReference>
<gene>
    <name evidence="4" type="ORF">AMTR_s00010p00114980</name>
</gene>
<evidence type="ECO:0000256" key="3">
    <source>
        <dbReference type="ARBA" id="ARBA00022946"/>
    </source>
</evidence>
<dbReference type="GO" id="GO:0009507">
    <property type="term" value="C:chloroplast"/>
    <property type="evidence" value="ECO:0000318"/>
    <property type="project" value="GO_Central"/>
</dbReference>
<dbReference type="Gene3D" id="1.25.70.10">
    <property type="entry name" value="Transcription termination factor 3, mitochondrial"/>
    <property type="match status" value="1"/>
</dbReference>